<evidence type="ECO:0000313" key="6">
    <source>
        <dbReference type="EMBL" id="KUN04542.1"/>
    </source>
</evidence>
<dbReference type="InterPro" id="IPR052032">
    <property type="entry name" value="ATP-dep_AA_Ligase"/>
</dbReference>
<evidence type="ECO:0000256" key="3">
    <source>
        <dbReference type="ARBA" id="ARBA00022840"/>
    </source>
</evidence>
<evidence type="ECO:0000256" key="1">
    <source>
        <dbReference type="ARBA" id="ARBA00022598"/>
    </source>
</evidence>
<dbReference type="NCBIfam" id="NF005543">
    <property type="entry name" value="PRK07206.1"/>
    <property type="match status" value="1"/>
</dbReference>
<feature type="domain" description="ATP-grasp" evidence="5">
    <location>
        <begin position="117"/>
        <end position="318"/>
    </location>
</feature>
<organism evidence="6 7">
    <name type="scientific">Streptomyces yokosukanensis</name>
    <dbReference type="NCBI Taxonomy" id="67386"/>
    <lineage>
        <taxon>Bacteria</taxon>
        <taxon>Bacillati</taxon>
        <taxon>Actinomycetota</taxon>
        <taxon>Actinomycetes</taxon>
        <taxon>Kitasatosporales</taxon>
        <taxon>Streptomycetaceae</taxon>
        <taxon>Streptomyces</taxon>
    </lineage>
</organism>
<keyword evidence="3 4" id="KW-0067">ATP-binding</keyword>
<dbReference type="PANTHER" id="PTHR43585:SF2">
    <property type="entry name" value="ATP-GRASP ENZYME FSQD"/>
    <property type="match status" value="1"/>
</dbReference>
<dbReference type="GO" id="GO:0046872">
    <property type="term" value="F:metal ion binding"/>
    <property type="evidence" value="ECO:0007669"/>
    <property type="project" value="InterPro"/>
</dbReference>
<evidence type="ECO:0000256" key="2">
    <source>
        <dbReference type="ARBA" id="ARBA00022741"/>
    </source>
</evidence>
<proteinExistence type="predicted"/>
<keyword evidence="2 4" id="KW-0547">Nucleotide-binding</keyword>
<reference evidence="6 7" key="1">
    <citation type="submission" date="2015-10" db="EMBL/GenBank/DDBJ databases">
        <title>Draft genome sequence of Streptomyces yokosukanensis DSM 40224, type strain for the species Streptomyces yokosukanensis.</title>
        <authorList>
            <person name="Ruckert C."/>
            <person name="Winkler A."/>
            <person name="Kalinowski J."/>
            <person name="Kampfer P."/>
            <person name="Glaeser S."/>
        </authorList>
    </citation>
    <scope>NUCLEOTIDE SEQUENCE [LARGE SCALE GENOMIC DNA]</scope>
    <source>
        <strain evidence="6 7">DSM 40224</strain>
    </source>
</reference>
<dbReference type="STRING" id="67386.AQI95_19555"/>
<dbReference type="PROSITE" id="PS50975">
    <property type="entry name" value="ATP_GRASP"/>
    <property type="match status" value="1"/>
</dbReference>
<sequence>MLMGTRTVVIVDPYSSGVMYAPALRRAGFSPVAVCSDPPPAPQFTAAFRPQDFDARFRAEEGLDALLRALDRLDVAAVLPGAESGVLLADHLAARLAPHLANDPELAPHRRHKGLMQQALARHGLPVTPTLTVRHPDEAAPLLTAPPFAGQDLVVKPAAAVCTDGVTLVEGGRNWQAAVTALLGRRNAVGLVNEEVVVQRRLTGTEYVVNTFSHDGRHTVTDLCRYRKVANAGHFAVYQDVEFLPFAGPGHEELVDYVRGALDALGFRFGPAHTEVMLTADGPRLIEVNARVAGSGMAAAAALATGDNGIQRTVRYLGGVQGAVPDTFELARTVRVAMFVAPRPGTVANAEVLHEIQTLPTCRGLEVRVRNGDTIAATSDLLSSTALGWALLADRDAAAVERDHRLARAFAERLRITA</sequence>
<name>A0A117Q225_9ACTN</name>
<dbReference type="SUPFAM" id="SSF56059">
    <property type="entry name" value="Glutathione synthetase ATP-binding domain-like"/>
    <property type="match status" value="1"/>
</dbReference>
<dbReference type="Proteomes" id="UP000053127">
    <property type="component" value="Unassembled WGS sequence"/>
</dbReference>
<dbReference type="GO" id="GO:0016874">
    <property type="term" value="F:ligase activity"/>
    <property type="evidence" value="ECO:0007669"/>
    <property type="project" value="UniProtKB-KW"/>
</dbReference>
<accession>A0A117Q225</accession>
<comment type="caution">
    <text evidence="6">The sequence shown here is derived from an EMBL/GenBank/DDBJ whole genome shotgun (WGS) entry which is preliminary data.</text>
</comment>
<dbReference type="PANTHER" id="PTHR43585">
    <property type="entry name" value="FUMIPYRROLE BIOSYNTHESIS PROTEIN C"/>
    <property type="match status" value="1"/>
</dbReference>
<dbReference type="GO" id="GO:0005524">
    <property type="term" value="F:ATP binding"/>
    <property type="evidence" value="ECO:0007669"/>
    <property type="project" value="UniProtKB-UniRule"/>
</dbReference>
<evidence type="ECO:0000256" key="4">
    <source>
        <dbReference type="PROSITE-ProRule" id="PRU00409"/>
    </source>
</evidence>
<dbReference type="Pfam" id="PF13535">
    <property type="entry name" value="ATP-grasp_4"/>
    <property type="match status" value="1"/>
</dbReference>
<dbReference type="EMBL" id="LMWN01000027">
    <property type="protein sequence ID" value="KUN04542.1"/>
    <property type="molecule type" value="Genomic_DNA"/>
</dbReference>
<gene>
    <name evidence="6" type="ORF">AQI95_19555</name>
</gene>
<dbReference type="Gene3D" id="3.30.470.20">
    <property type="entry name" value="ATP-grasp fold, B domain"/>
    <property type="match status" value="1"/>
</dbReference>
<evidence type="ECO:0000313" key="7">
    <source>
        <dbReference type="Proteomes" id="UP000053127"/>
    </source>
</evidence>
<evidence type="ECO:0000259" key="5">
    <source>
        <dbReference type="PROSITE" id="PS50975"/>
    </source>
</evidence>
<dbReference type="AlphaFoldDB" id="A0A117Q225"/>
<keyword evidence="7" id="KW-1185">Reference proteome</keyword>
<keyword evidence="1" id="KW-0436">Ligase</keyword>
<dbReference type="InterPro" id="IPR011761">
    <property type="entry name" value="ATP-grasp"/>
</dbReference>
<protein>
    <recommendedName>
        <fullName evidence="5">ATP-grasp domain-containing protein</fullName>
    </recommendedName>
</protein>